<accession>A0A8H3WHJ1</accession>
<organism evidence="1 2">
    <name type="scientific">Colletotrichum asianum</name>
    <dbReference type="NCBI Taxonomy" id="702518"/>
    <lineage>
        <taxon>Eukaryota</taxon>
        <taxon>Fungi</taxon>
        <taxon>Dikarya</taxon>
        <taxon>Ascomycota</taxon>
        <taxon>Pezizomycotina</taxon>
        <taxon>Sordariomycetes</taxon>
        <taxon>Hypocreomycetidae</taxon>
        <taxon>Glomerellales</taxon>
        <taxon>Glomerellaceae</taxon>
        <taxon>Colletotrichum</taxon>
        <taxon>Colletotrichum gloeosporioides species complex</taxon>
    </lineage>
</organism>
<dbReference type="AlphaFoldDB" id="A0A8H3WHJ1"/>
<name>A0A8H3WHJ1_9PEZI</name>
<dbReference type="EMBL" id="WOWK01000030">
    <property type="protein sequence ID" value="KAF0326495.1"/>
    <property type="molecule type" value="Genomic_DNA"/>
</dbReference>
<protein>
    <submittedName>
        <fullName evidence="1">Uncharacterized protein</fullName>
    </submittedName>
</protein>
<dbReference type="Proteomes" id="UP000434172">
    <property type="component" value="Unassembled WGS sequence"/>
</dbReference>
<sequence length="348" mass="38518">MRLIEIFGTPSAFVAEFTQMRIPELLASSNMVTVKHGPGLICSKKMVSRFSHRHFASTCPACSSKRTPLDMAFSKPHQICHWNFPILPVMYSLRLPELFRPEKVSRNKRKYSSEPKANPAVLVPEQVRMSGNEAWATVPVDTTGRILAYLARTATVAHCRWPSLHSRNATTHVHPMRIDSSATSTAATKHRATLARTCTMAQPEPSTGLEGRGSLKQHDAQLRGAEDKFPAKAVLGKVLYRQMERSRHVGVPELGNDALLVTGGRCRLVSSGDGSAIGMDGLYMGGSPSGRMPTHCAAKTSLKPDEEDQQPEEVQEYKEAVDERGNWGSKTIFRPFALDVVRRDSHQF</sequence>
<evidence type="ECO:0000313" key="1">
    <source>
        <dbReference type="EMBL" id="KAF0326495.1"/>
    </source>
</evidence>
<comment type="caution">
    <text evidence="1">The sequence shown here is derived from an EMBL/GenBank/DDBJ whole genome shotgun (WGS) entry which is preliminary data.</text>
</comment>
<gene>
    <name evidence="1" type="ORF">GQ607_006395</name>
</gene>
<proteinExistence type="predicted"/>
<reference evidence="1 2" key="1">
    <citation type="submission" date="2019-12" db="EMBL/GenBank/DDBJ databases">
        <title>A genome sequence resource for the geographically widespread anthracnose pathogen Colletotrichum asianum.</title>
        <authorList>
            <person name="Meng Y."/>
        </authorList>
    </citation>
    <scope>NUCLEOTIDE SEQUENCE [LARGE SCALE GENOMIC DNA]</scope>
    <source>
        <strain evidence="1 2">ICMP 18580</strain>
    </source>
</reference>
<keyword evidence="2" id="KW-1185">Reference proteome</keyword>
<evidence type="ECO:0000313" key="2">
    <source>
        <dbReference type="Proteomes" id="UP000434172"/>
    </source>
</evidence>
<dbReference type="OrthoDB" id="4825904at2759"/>